<protein>
    <submittedName>
        <fullName evidence="2">Tellurite resistance protein TehB</fullName>
    </submittedName>
</protein>
<evidence type="ECO:0000259" key="1">
    <source>
        <dbReference type="Pfam" id="PF13649"/>
    </source>
</evidence>
<keyword evidence="3" id="KW-1185">Reference proteome</keyword>
<dbReference type="SUPFAM" id="SSF53335">
    <property type="entry name" value="S-adenosyl-L-methionine-dependent methyltransferases"/>
    <property type="match status" value="1"/>
</dbReference>
<evidence type="ECO:0000313" key="2">
    <source>
        <dbReference type="EMBL" id="TWT65696.1"/>
    </source>
</evidence>
<dbReference type="InterPro" id="IPR029063">
    <property type="entry name" value="SAM-dependent_MTases_sf"/>
</dbReference>
<proteinExistence type="predicted"/>
<dbReference type="InterPro" id="IPR041698">
    <property type="entry name" value="Methyltransf_25"/>
</dbReference>
<dbReference type="RefSeq" id="WP_145304453.1">
    <property type="nucleotide sequence ID" value="NZ_CP036319.1"/>
</dbReference>
<name>A0A5C5XR47_9PLAN</name>
<dbReference type="CDD" id="cd02440">
    <property type="entry name" value="AdoMet_MTases"/>
    <property type="match status" value="1"/>
</dbReference>
<evidence type="ECO:0000313" key="3">
    <source>
        <dbReference type="Proteomes" id="UP000317238"/>
    </source>
</evidence>
<accession>A0A5C5XR47</accession>
<dbReference type="Proteomes" id="UP000317238">
    <property type="component" value="Unassembled WGS sequence"/>
</dbReference>
<feature type="domain" description="Methyltransferase" evidence="1">
    <location>
        <begin position="36"/>
        <end position="128"/>
    </location>
</feature>
<dbReference type="Pfam" id="PF13649">
    <property type="entry name" value="Methyltransf_25"/>
    <property type="match status" value="1"/>
</dbReference>
<dbReference type="OrthoDB" id="9804312at2"/>
<comment type="caution">
    <text evidence="2">The sequence shown here is derived from an EMBL/GenBank/DDBJ whole genome shotgun (WGS) entry which is preliminary data.</text>
</comment>
<sequence length="199" mass="21430">MPSPDWNDRFSDSEYAYGTEPNGFLVRQASRVSDPVLSIAEGEGRNAVYLAGKGHSVHAVDGSKVGLAKAVKLANQNGVQISTEVADLSDYEPAESAFGSIISIYAHLDGSIRRRLYPLLVQALKPGGILILEAYSENQIGRGTGGPANVDLLMSCSKIEQEFGILETVLLHETEREVHEGKFHTGTASVIQYVGRRGS</sequence>
<dbReference type="Gene3D" id="3.40.50.150">
    <property type="entry name" value="Vaccinia Virus protein VP39"/>
    <property type="match status" value="1"/>
</dbReference>
<gene>
    <name evidence="2" type="ORF">Pan14r_52450</name>
</gene>
<reference evidence="2 3" key="1">
    <citation type="submission" date="2019-02" db="EMBL/GenBank/DDBJ databases">
        <title>Deep-cultivation of Planctomycetes and their phenomic and genomic characterization uncovers novel biology.</title>
        <authorList>
            <person name="Wiegand S."/>
            <person name="Jogler M."/>
            <person name="Boedeker C."/>
            <person name="Pinto D."/>
            <person name="Vollmers J."/>
            <person name="Rivas-Marin E."/>
            <person name="Kohn T."/>
            <person name="Peeters S.H."/>
            <person name="Heuer A."/>
            <person name="Rast P."/>
            <person name="Oberbeckmann S."/>
            <person name="Bunk B."/>
            <person name="Jeske O."/>
            <person name="Meyerdierks A."/>
            <person name="Storesund J.E."/>
            <person name="Kallscheuer N."/>
            <person name="Luecker S."/>
            <person name="Lage O.M."/>
            <person name="Pohl T."/>
            <person name="Merkel B.J."/>
            <person name="Hornburger P."/>
            <person name="Mueller R.-W."/>
            <person name="Bruemmer F."/>
            <person name="Labrenz M."/>
            <person name="Spormann A.M."/>
            <person name="Op Den Camp H."/>
            <person name="Overmann J."/>
            <person name="Amann R."/>
            <person name="Jetten M.S.M."/>
            <person name="Mascher T."/>
            <person name="Medema M.H."/>
            <person name="Devos D.P."/>
            <person name="Kaster A.-K."/>
            <person name="Ovreas L."/>
            <person name="Rohde M."/>
            <person name="Galperin M.Y."/>
            <person name="Jogler C."/>
        </authorList>
    </citation>
    <scope>NUCLEOTIDE SEQUENCE [LARGE SCALE GENOMIC DNA]</scope>
    <source>
        <strain evidence="2 3">Pan14r</strain>
    </source>
</reference>
<dbReference type="AlphaFoldDB" id="A0A5C5XR47"/>
<dbReference type="EMBL" id="SJPL01000002">
    <property type="protein sequence ID" value="TWT65696.1"/>
    <property type="molecule type" value="Genomic_DNA"/>
</dbReference>
<organism evidence="2 3">
    <name type="scientific">Crateriforma conspicua</name>
    <dbReference type="NCBI Taxonomy" id="2527996"/>
    <lineage>
        <taxon>Bacteria</taxon>
        <taxon>Pseudomonadati</taxon>
        <taxon>Planctomycetota</taxon>
        <taxon>Planctomycetia</taxon>
        <taxon>Planctomycetales</taxon>
        <taxon>Planctomycetaceae</taxon>
        <taxon>Crateriforma</taxon>
    </lineage>
</organism>